<dbReference type="Proteomes" id="UP001140091">
    <property type="component" value="Unassembled WGS sequence"/>
</dbReference>
<feature type="compositionally biased region" description="Low complexity" evidence="2">
    <location>
        <begin position="219"/>
        <end position="231"/>
    </location>
</feature>
<dbReference type="AlphaFoldDB" id="A0A9W8J4W1"/>
<evidence type="ECO:0000256" key="1">
    <source>
        <dbReference type="SAM" id="Coils"/>
    </source>
</evidence>
<evidence type="ECO:0008006" key="5">
    <source>
        <dbReference type="Google" id="ProtNLM"/>
    </source>
</evidence>
<gene>
    <name evidence="3" type="ORF">H1R20_g12570</name>
</gene>
<evidence type="ECO:0000313" key="3">
    <source>
        <dbReference type="EMBL" id="KAJ2924535.1"/>
    </source>
</evidence>
<accession>A0A9W8J4W1</accession>
<proteinExistence type="predicted"/>
<dbReference type="OrthoDB" id="3199068at2759"/>
<feature type="coiled-coil region" evidence="1">
    <location>
        <begin position="244"/>
        <end position="320"/>
    </location>
</feature>
<feature type="non-terminal residue" evidence="3">
    <location>
        <position position="343"/>
    </location>
</feature>
<keyword evidence="1" id="KW-0175">Coiled coil</keyword>
<feature type="compositionally biased region" description="Polar residues" evidence="2">
    <location>
        <begin position="209"/>
        <end position="218"/>
    </location>
</feature>
<dbReference type="EMBL" id="JANBPK010001216">
    <property type="protein sequence ID" value="KAJ2924535.1"/>
    <property type="molecule type" value="Genomic_DNA"/>
</dbReference>
<keyword evidence="4" id="KW-1185">Reference proteome</keyword>
<evidence type="ECO:0000313" key="4">
    <source>
        <dbReference type="Proteomes" id="UP001140091"/>
    </source>
</evidence>
<sequence>MAEIIPNVTPGPALENHSMYSWDIVSFVVEDCIFSVPRQHFVTGSEVFAKKYGLLDSVEDDTRAATPDLHRDPTPSKNTTFNNDKKLIHLDGVTKPEFETLLKLLFPVFTGSTDPTLSQAEWVTILKLSSLWHFINYRKVAIATLRKQIQAPLEFVEYAREFGVSEWLVLGYKELVVRSETLNERIGTKLGHIVAFKLSIMRETRLKESQAQSNGRHNSPSSSSKTLTPPTTEDRIRARFRGELEKIIQREKEYRTKEEIAEDENSRLEEEGLQQKQIRIQIEEAQAKLLKDEEDLKARQEQLQRERVEVEKKLLQLEVSNLMPAHGNTAMNSSPPGFKNGVP</sequence>
<organism evidence="3 4">
    <name type="scientific">Candolleomyces eurysporus</name>
    <dbReference type="NCBI Taxonomy" id="2828524"/>
    <lineage>
        <taxon>Eukaryota</taxon>
        <taxon>Fungi</taxon>
        <taxon>Dikarya</taxon>
        <taxon>Basidiomycota</taxon>
        <taxon>Agaricomycotina</taxon>
        <taxon>Agaricomycetes</taxon>
        <taxon>Agaricomycetidae</taxon>
        <taxon>Agaricales</taxon>
        <taxon>Agaricineae</taxon>
        <taxon>Psathyrellaceae</taxon>
        <taxon>Candolleomyces</taxon>
    </lineage>
</organism>
<name>A0A9W8J4W1_9AGAR</name>
<comment type="caution">
    <text evidence="3">The sequence shown here is derived from an EMBL/GenBank/DDBJ whole genome shotgun (WGS) entry which is preliminary data.</text>
</comment>
<protein>
    <recommendedName>
        <fullName evidence="5">BTB domain-containing protein</fullName>
    </recommendedName>
</protein>
<evidence type="ECO:0000256" key="2">
    <source>
        <dbReference type="SAM" id="MobiDB-lite"/>
    </source>
</evidence>
<reference evidence="3" key="1">
    <citation type="submission" date="2022-06" db="EMBL/GenBank/DDBJ databases">
        <title>Genome Sequence of Candolleomyces eurysporus.</title>
        <authorList>
            <person name="Buettner E."/>
        </authorList>
    </citation>
    <scope>NUCLEOTIDE SEQUENCE</scope>
    <source>
        <strain evidence="3">VTCC 930004</strain>
    </source>
</reference>
<feature type="region of interest" description="Disordered" evidence="2">
    <location>
        <begin position="207"/>
        <end position="239"/>
    </location>
</feature>